<feature type="domain" description="NIF system FeS cluster assembly NifU C-terminal" evidence="1">
    <location>
        <begin position="5"/>
        <end position="67"/>
    </location>
</feature>
<dbReference type="Gene3D" id="3.30.300.130">
    <property type="entry name" value="Fe-S cluster assembly (FSCA)"/>
    <property type="match status" value="1"/>
</dbReference>
<accession>A0A7V8VCK9</accession>
<gene>
    <name evidence="2" type="ORF">H0921_05215</name>
</gene>
<dbReference type="Proteomes" id="UP000542342">
    <property type="component" value="Unassembled WGS sequence"/>
</dbReference>
<dbReference type="GO" id="GO:0005506">
    <property type="term" value="F:iron ion binding"/>
    <property type="evidence" value="ECO:0007669"/>
    <property type="project" value="InterPro"/>
</dbReference>
<dbReference type="GO" id="GO:0016226">
    <property type="term" value="P:iron-sulfur cluster assembly"/>
    <property type="evidence" value="ECO:0007669"/>
    <property type="project" value="InterPro"/>
</dbReference>
<keyword evidence="3" id="KW-1185">Reference proteome</keyword>
<dbReference type="InterPro" id="IPR034904">
    <property type="entry name" value="FSCA_dom_sf"/>
</dbReference>
<reference evidence="2 3" key="1">
    <citation type="submission" date="2020-07" db="EMBL/GenBank/DDBJ databases">
        <title>Thermogemmata thermophila gen. nov., sp. nov., a novel moderate thermophilic planctomycete from a Kamchatka hot spring.</title>
        <authorList>
            <person name="Elcheninov A.G."/>
            <person name="Podosokorskaya O.A."/>
            <person name="Kovaleva O.L."/>
            <person name="Novikov A."/>
            <person name="Bonch-Osmolovskaya E.A."/>
            <person name="Toshchakov S.V."/>
            <person name="Kublanov I.V."/>
        </authorList>
    </citation>
    <scope>NUCLEOTIDE SEQUENCE [LARGE SCALE GENOMIC DNA]</scope>
    <source>
        <strain evidence="2 3">2918</strain>
    </source>
</reference>
<dbReference type="Pfam" id="PF01106">
    <property type="entry name" value="NifU"/>
    <property type="match status" value="1"/>
</dbReference>
<comment type="caution">
    <text evidence="2">The sequence shown here is derived from an EMBL/GenBank/DDBJ whole genome shotgun (WGS) entry which is preliminary data.</text>
</comment>
<name>A0A7V8VCK9_9BACT</name>
<dbReference type="GO" id="GO:0051536">
    <property type="term" value="F:iron-sulfur cluster binding"/>
    <property type="evidence" value="ECO:0007669"/>
    <property type="project" value="InterPro"/>
</dbReference>
<evidence type="ECO:0000313" key="3">
    <source>
        <dbReference type="Proteomes" id="UP000542342"/>
    </source>
</evidence>
<dbReference type="InterPro" id="IPR001075">
    <property type="entry name" value="NIF_FeS_clus_asmbl_NifU_C"/>
</dbReference>
<sequence length="73" mass="8069">MRERVEQTLRQELLPGLGEGMDIEVVDVSNGVVQVRFPAACTHCPGSILTIVTLLEDELRKKIPEVEVLEVVA</sequence>
<protein>
    <submittedName>
        <fullName evidence="2">NifU family protein</fullName>
    </submittedName>
</protein>
<proteinExistence type="predicted"/>
<dbReference type="AlphaFoldDB" id="A0A7V8VCK9"/>
<evidence type="ECO:0000313" key="2">
    <source>
        <dbReference type="EMBL" id="MBA2225560.1"/>
    </source>
</evidence>
<dbReference type="EMBL" id="JACEFB010000002">
    <property type="protein sequence ID" value="MBA2225560.1"/>
    <property type="molecule type" value="Genomic_DNA"/>
</dbReference>
<dbReference type="SUPFAM" id="SSF117916">
    <property type="entry name" value="Fe-S cluster assembly (FSCA) domain-like"/>
    <property type="match status" value="1"/>
</dbReference>
<organism evidence="2 3">
    <name type="scientific">Thermogemmata fonticola</name>
    <dbReference type="NCBI Taxonomy" id="2755323"/>
    <lineage>
        <taxon>Bacteria</taxon>
        <taxon>Pseudomonadati</taxon>
        <taxon>Planctomycetota</taxon>
        <taxon>Planctomycetia</taxon>
        <taxon>Gemmatales</taxon>
        <taxon>Gemmataceae</taxon>
        <taxon>Thermogemmata</taxon>
    </lineage>
</organism>
<evidence type="ECO:0000259" key="1">
    <source>
        <dbReference type="Pfam" id="PF01106"/>
    </source>
</evidence>